<dbReference type="CDD" id="cd01949">
    <property type="entry name" value="GGDEF"/>
    <property type="match status" value="1"/>
</dbReference>
<feature type="domain" description="EAL" evidence="2">
    <location>
        <begin position="671"/>
        <end position="925"/>
    </location>
</feature>
<dbReference type="InterPro" id="IPR000160">
    <property type="entry name" value="GGDEF_dom"/>
</dbReference>
<dbReference type="PROSITE" id="PS50113">
    <property type="entry name" value="PAC"/>
    <property type="match status" value="2"/>
</dbReference>
<dbReference type="NCBIfam" id="TIGR00254">
    <property type="entry name" value="GGDEF"/>
    <property type="match status" value="1"/>
</dbReference>
<sequence length="941" mass="105280">MDRAGRRAGKRGAGHLTAQQDRVDQGIIASLLQHPLASALVIVDRSGRPLAANPAAREHGLPATVAAYAPMLEDLRLLAADGGIVACTLPGGPRGHYDGHLRAVHDGSGNLLAFTLSVPEPLPVDGGGRWELALDSAGHSLWDWDIPSDRVARTPALGEETATQILARVHADDITQVRAALDEHLQGGSEQYSAQFRFRQADGQWRWVLDRGRVVARTADGQPLRMVGTHTDIEQQKQLEVMLQEQQLHLREAQRIASMGSWSFDPHSRHFWWSPELRSLLALQQGSIPGQRRWLKQLHPRSRGALRAAWRRLWRDGRAANIELELTRGNEPSQHLRLWMQPLLDMDGQPKRLLGQVQNITEQHQTDALIRWRTELLNRVSALGRIGGCEIEVATRNMQWTEECYRIHGLRKEPITLDQALALYAEDSRAAFEAALGRIAGGGLPEQLDLCFYRQSGLRVWVQVLIELDRRDGLPPRFVVLFRDITREREANERIELLAHYDLLTGLPNRVLLGEQTSEAIEEARDRGTSLAMLFIDLDGFKNINDSFGHATGDALLKAAATRLHQNLRNNDLFGRFSGDEFIVVLRDLAEPEDAGHVARKLINSLAEPLRRGDTTLKVGASVGIAMLGESQTDFDSLLRAADAAMYAAKEAGRNTYQYYSQDALARIQRRLEIEHGLHGAIERDEFSLAYQPLLHAHHGEPPAIEALLRWHRPGIGYCSPAEFIPIAEKCGEIVRIGDWVLSEACRQAAAWDRAGLHFERIAVNVSAVQLRDRGFAERVIEICHAHGWPPQRLELELTESALIRDTDILRHCFDVLERHGVPLAVDDFGTGFSNLNYLNRFPVGRLKIDRSFVQGMLHDSGTAEVTQAIVHLGHALGMKVVAEGVETHQEEDMLRRQGCDEIQGYLYSRPLSPRDLAQWLRQQHLAPGRTDAASEVMLAR</sequence>
<protein>
    <recommendedName>
        <fullName evidence="5">Histidine kinase</fullName>
    </recommendedName>
</protein>
<dbReference type="NCBIfam" id="TIGR00229">
    <property type="entry name" value="sensory_box"/>
    <property type="match status" value="1"/>
</dbReference>
<dbReference type="InterPro" id="IPR001633">
    <property type="entry name" value="EAL_dom"/>
</dbReference>
<name>A0AA38XSX7_9EURO</name>
<dbReference type="SMART" id="SM00052">
    <property type="entry name" value="EAL"/>
    <property type="match status" value="1"/>
</dbReference>
<accession>A0AA38XSX7</accession>
<dbReference type="PANTHER" id="PTHR44757:SF2">
    <property type="entry name" value="BIOFILM ARCHITECTURE MAINTENANCE PROTEIN MBAA"/>
    <property type="match status" value="1"/>
</dbReference>
<dbReference type="Pfam" id="PF00563">
    <property type="entry name" value="EAL"/>
    <property type="match status" value="1"/>
</dbReference>
<dbReference type="PROSITE" id="PS50883">
    <property type="entry name" value="EAL"/>
    <property type="match status" value="1"/>
</dbReference>
<reference evidence="4" key="1">
    <citation type="submission" date="2022-10" db="EMBL/GenBank/DDBJ databases">
        <title>Culturing micro-colonial fungi from biological soil crusts in the Mojave desert and describing Neophaeococcomyces mojavensis, and introducing the new genera and species Taxawa tesnikishii.</title>
        <authorList>
            <person name="Kurbessoian T."/>
            <person name="Stajich J.E."/>
        </authorList>
    </citation>
    <scope>NUCLEOTIDE SEQUENCE</scope>
    <source>
        <strain evidence="4">TK_35</strain>
    </source>
</reference>
<evidence type="ECO:0000313" key="4">
    <source>
        <dbReference type="EMBL" id="KAJ9620793.1"/>
    </source>
</evidence>
<feature type="domain" description="PAC" evidence="1">
    <location>
        <begin position="446"/>
        <end position="497"/>
    </location>
</feature>
<dbReference type="AlphaFoldDB" id="A0AA38XSX7"/>
<evidence type="ECO:0000259" key="3">
    <source>
        <dbReference type="PROSITE" id="PS50887"/>
    </source>
</evidence>
<dbReference type="InterPro" id="IPR001610">
    <property type="entry name" value="PAC"/>
</dbReference>
<evidence type="ECO:0000259" key="1">
    <source>
        <dbReference type="PROSITE" id="PS50113"/>
    </source>
</evidence>
<dbReference type="InterPro" id="IPR013655">
    <property type="entry name" value="PAS_fold_3"/>
</dbReference>
<dbReference type="InterPro" id="IPR000014">
    <property type="entry name" value="PAS"/>
</dbReference>
<comment type="caution">
    <text evidence="4">The sequence shown here is derived from an EMBL/GenBank/DDBJ whole genome shotgun (WGS) entry which is preliminary data.</text>
</comment>
<dbReference type="EMBL" id="JAPDRN010000119">
    <property type="protein sequence ID" value="KAJ9620793.1"/>
    <property type="molecule type" value="Genomic_DNA"/>
</dbReference>
<dbReference type="SMART" id="SM00267">
    <property type="entry name" value="GGDEF"/>
    <property type="match status" value="1"/>
</dbReference>
<feature type="domain" description="PAC" evidence="1">
    <location>
        <begin position="192"/>
        <end position="245"/>
    </location>
</feature>
<dbReference type="InterPro" id="IPR052155">
    <property type="entry name" value="Biofilm_reg_signaling"/>
</dbReference>
<dbReference type="FunFam" id="3.30.70.270:FF:000001">
    <property type="entry name" value="Diguanylate cyclase domain protein"/>
    <property type="match status" value="1"/>
</dbReference>
<organism evidence="4">
    <name type="scientific">Knufia peltigerae</name>
    <dbReference type="NCBI Taxonomy" id="1002370"/>
    <lineage>
        <taxon>Eukaryota</taxon>
        <taxon>Fungi</taxon>
        <taxon>Dikarya</taxon>
        <taxon>Ascomycota</taxon>
        <taxon>Pezizomycotina</taxon>
        <taxon>Eurotiomycetes</taxon>
        <taxon>Chaetothyriomycetidae</taxon>
        <taxon>Chaetothyriales</taxon>
        <taxon>Trichomeriaceae</taxon>
        <taxon>Knufia</taxon>
    </lineage>
</organism>
<evidence type="ECO:0008006" key="5">
    <source>
        <dbReference type="Google" id="ProtNLM"/>
    </source>
</evidence>
<dbReference type="InterPro" id="IPR035919">
    <property type="entry name" value="EAL_sf"/>
</dbReference>
<dbReference type="Pfam" id="PF08448">
    <property type="entry name" value="PAS_4"/>
    <property type="match status" value="1"/>
</dbReference>
<dbReference type="InterPro" id="IPR029787">
    <property type="entry name" value="Nucleotide_cyclase"/>
</dbReference>
<dbReference type="Gene3D" id="3.20.20.450">
    <property type="entry name" value="EAL domain"/>
    <property type="match status" value="1"/>
</dbReference>
<dbReference type="PANTHER" id="PTHR44757">
    <property type="entry name" value="DIGUANYLATE CYCLASE DGCP"/>
    <property type="match status" value="1"/>
</dbReference>
<dbReference type="CDD" id="cd00130">
    <property type="entry name" value="PAS"/>
    <property type="match status" value="1"/>
</dbReference>
<gene>
    <name evidence="4" type="ORF">H2204_012103</name>
</gene>
<dbReference type="SUPFAM" id="SSF141868">
    <property type="entry name" value="EAL domain-like"/>
    <property type="match status" value="1"/>
</dbReference>
<dbReference type="FunFam" id="3.20.20.450:FF:000001">
    <property type="entry name" value="Cyclic di-GMP phosphodiesterase yahA"/>
    <property type="match status" value="1"/>
</dbReference>
<dbReference type="InterPro" id="IPR013656">
    <property type="entry name" value="PAS_4"/>
</dbReference>
<dbReference type="SUPFAM" id="SSF55785">
    <property type="entry name" value="PYP-like sensor domain (PAS domain)"/>
    <property type="match status" value="3"/>
</dbReference>
<dbReference type="PROSITE" id="PS50887">
    <property type="entry name" value="GGDEF"/>
    <property type="match status" value="1"/>
</dbReference>
<dbReference type="InterPro" id="IPR035965">
    <property type="entry name" value="PAS-like_dom_sf"/>
</dbReference>
<dbReference type="InterPro" id="IPR000700">
    <property type="entry name" value="PAS-assoc_C"/>
</dbReference>
<dbReference type="Pfam" id="PF08447">
    <property type="entry name" value="PAS_3"/>
    <property type="match status" value="1"/>
</dbReference>
<dbReference type="Gene3D" id="3.30.450.20">
    <property type="entry name" value="PAS domain"/>
    <property type="match status" value="3"/>
</dbReference>
<dbReference type="InterPro" id="IPR043128">
    <property type="entry name" value="Rev_trsase/Diguanyl_cyclase"/>
</dbReference>
<feature type="domain" description="GGDEF" evidence="3">
    <location>
        <begin position="529"/>
        <end position="662"/>
    </location>
</feature>
<dbReference type="Gene3D" id="3.30.70.270">
    <property type="match status" value="1"/>
</dbReference>
<dbReference type="Pfam" id="PF00990">
    <property type="entry name" value="GGDEF"/>
    <property type="match status" value="1"/>
</dbReference>
<dbReference type="CDD" id="cd01948">
    <property type="entry name" value="EAL"/>
    <property type="match status" value="1"/>
</dbReference>
<evidence type="ECO:0000259" key="2">
    <source>
        <dbReference type="PROSITE" id="PS50883"/>
    </source>
</evidence>
<dbReference type="SMART" id="SM00086">
    <property type="entry name" value="PAC"/>
    <property type="match status" value="3"/>
</dbReference>
<proteinExistence type="predicted"/>
<dbReference type="SUPFAM" id="SSF55073">
    <property type="entry name" value="Nucleotide cyclase"/>
    <property type="match status" value="1"/>
</dbReference>